<evidence type="ECO:0000259" key="1">
    <source>
        <dbReference type="Pfam" id="PF13280"/>
    </source>
</evidence>
<reference evidence="4" key="2">
    <citation type="submission" date="2016-11" db="EMBL/GenBank/DDBJ databases">
        <authorList>
            <person name="Jaros S."/>
            <person name="Januszkiewicz K."/>
            <person name="Wedrychowicz H."/>
        </authorList>
    </citation>
    <scope>NUCLEOTIDE SEQUENCE [LARGE SCALE GENOMIC DNA]</scope>
    <source>
        <strain evidence="4">DSM 27989</strain>
    </source>
</reference>
<feature type="domain" description="WYL" evidence="1">
    <location>
        <begin position="142"/>
        <end position="208"/>
    </location>
</feature>
<dbReference type="PROSITE" id="PS52050">
    <property type="entry name" value="WYL"/>
    <property type="match status" value="1"/>
</dbReference>
<dbReference type="PANTHER" id="PTHR34580:SF9">
    <property type="entry name" value="SLL5097 PROTEIN"/>
    <property type="match status" value="1"/>
</dbReference>
<dbReference type="Pfam" id="PF25583">
    <property type="entry name" value="WCX"/>
    <property type="match status" value="1"/>
</dbReference>
<keyword evidence="6" id="KW-1185">Reference proteome</keyword>
<evidence type="ECO:0000313" key="3">
    <source>
        <dbReference type="EMBL" id="GGF04823.1"/>
    </source>
</evidence>
<organism evidence="4 5">
    <name type="scientific">Chishuiella changwenlii</name>
    <dbReference type="NCBI Taxonomy" id="1434701"/>
    <lineage>
        <taxon>Bacteria</taxon>
        <taxon>Pseudomonadati</taxon>
        <taxon>Bacteroidota</taxon>
        <taxon>Flavobacteriia</taxon>
        <taxon>Flavobacteriales</taxon>
        <taxon>Weeksellaceae</taxon>
        <taxon>Chishuiella</taxon>
    </lineage>
</organism>
<evidence type="ECO:0000313" key="6">
    <source>
        <dbReference type="Proteomes" id="UP000650994"/>
    </source>
</evidence>
<dbReference type="PANTHER" id="PTHR34580">
    <property type="match status" value="1"/>
</dbReference>
<evidence type="ECO:0000313" key="4">
    <source>
        <dbReference type="EMBL" id="SHK93099.1"/>
    </source>
</evidence>
<dbReference type="InterPro" id="IPR057727">
    <property type="entry name" value="WCX_dom"/>
</dbReference>
<reference evidence="5" key="3">
    <citation type="submission" date="2016-11" db="EMBL/GenBank/DDBJ databases">
        <authorList>
            <person name="Varghese N."/>
            <person name="Submissions S."/>
        </authorList>
    </citation>
    <scope>NUCLEOTIDE SEQUENCE [LARGE SCALE GENOMIC DNA]</scope>
    <source>
        <strain evidence="5">DSM 27989</strain>
    </source>
</reference>
<dbReference type="AlphaFoldDB" id="A0A1M6WHI2"/>
<name>A0A1M6WHI2_9FLAO</name>
<dbReference type="Proteomes" id="UP000184120">
    <property type="component" value="Unassembled WGS sequence"/>
</dbReference>
<dbReference type="EMBL" id="BMFL01000015">
    <property type="protein sequence ID" value="GGF04823.1"/>
    <property type="molecule type" value="Genomic_DNA"/>
</dbReference>
<dbReference type="EMBL" id="FRBH01000004">
    <property type="protein sequence ID" value="SHK93099.1"/>
    <property type="molecule type" value="Genomic_DNA"/>
</dbReference>
<proteinExistence type="predicted"/>
<reference evidence="3" key="1">
    <citation type="journal article" date="2014" name="Int. J. Syst. Evol. Microbiol.">
        <title>Complete genome of a new Firmicutes species belonging to the dominant human colonic microbiota ('Ruminococcus bicirculans') reveals two chromosomes and a selective capacity to utilize plant glucans.</title>
        <authorList>
            <consortium name="NISC Comparative Sequencing Program"/>
            <person name="Wegmann U."/>
            <person name="Louis P."/>
            <person name="Goesmann A."/>
            <person name="Henrissat B."/>
            <person name="Duncan S.H."/>
            <person name="Flint H.J."/>
        </authorList>
    </citation>
    <scope>NUCLEOTIDE SEQUENCE</scope>
    <source>
        <strain evidence="3">CGMCC 1.12707</strain>
    </source>
</reference>
<dbReference type="InterPro" id="IPR026881">
    <property type="entry name" value="WYL_dom"/>
</dbReference>
<feature type="domain" description="WCX" evidence="2">
    <location>
        <begin position="239"/>
        <end position="314"/>
    </location>
</feature>
<dbReference type="Pfam" id="PF13280">
    <property type="entry name" value="WYL"/>
    <property type="match status" value="1"/>
</dbReference>
<evidence type="ECO:0000313" key="5">
    <source>
        <dbReference type="Proteomes" id="UP000184120"/>
    </source>
</evidence>
<dbReference type="GO" id="GO:0003677">
    <property type="term" value="F:DNA binding"/>
    <property type="evidence" value="ECO:0007669"/>
    <property type="project" value="UniProtKB-KW"/>
</dbReference>
<dbReference type="STRING" id="1434701.SAMN05443634_104310"/>
<reference evidence="3" key="5">
    <citation type="submission" date="2024-05" db="EMBL/GenBank/DDBJ databases">
        <authorList>
            <person name="Sun Q."/>
            <person name="Zhou Y."/>
        </authorList>
    </citation>
    <scope>NUCLEOTIDE SEQUENCE</scope>
    <source>
        <strain evidence="3">CGMCC 1.12707</strain>
    </source>
</reference>
<protein>
    <submittedName>
        <fullName evidence="4">Predicted DNA-binding transcriptional regulator YafY, contains an HTH and WYL domains</fullName>
    </submittedName>
    <submittedName>
        <fullName evidence="3">WYL domain-containing protein</fullName>
    </submittedName>
</protein>
<accession>A0A1M6WHI2</accession>
<dbReference type="Proteomes" id="UP000650994">
    <property type="component" value="Unassembled WGS sequence"/>
</dbReference>
<evidence type="ECO:0000259" key="2">
    <source>
        <dbReference type="Pfam" id="PF25583"/>
    </source>
</evidence>
<keyword evidence="4" id="KW-0238">DNA-binding</keyword>
<dbReference type="InterPro" id="IPR051534">
    <property type="entry name" value="CBASS_pafABC_assoc_protein"/>
</dbReference>
<reference evidence="6" key="4">
    <citation type="journal article" date="2019" name="Int. J. Syst. Evol. Microbiol.">
        <title>The Global Catalogue of Microorganisms (GCM) 10K type strain sequencing project: providing services to taxonomists for standard genome sequencing and annotation.</title>
        <authorList>
            <consortium name="The Broad Institute Genomics Platform"/>
            <consortium name="The Broad Institute Genome Sequencing Center for Infectious Disease"/>
            <person name="Wu L."/>
            <person name="Ma J."/>
        </authorList>
    </citation>
    <scope>NUCLEOTIDE SEQUENCE [LARGE SCALE GENOMIC DNA]</scope>
    <source>
        <strain evidence="6">CGMCC 1.12707</strain>
    </source>
</reference>
<sequence>MFLKVENLSLLNTYTHMSKQGYIARYFNIVRKLSQQKYCSYEELESFLEREFEMLQMQDDTLEFNFSKRTLQRDIREIRNILGIDIMYSRSQRGYYIIQDDYSSDLFLKTLEEINSFSALKLTNSLESIVYLEKRNPKRAEFLPDIVQAIQRKNKIEFRYLKFGEEKETLRKVSPLAIREFDNRWYLIADDKEVVKTFGLERMNNVTILKEKIEGAINFDYNDKYKYSYGIIVPTSGKPEKIVLSVNKKQAAYLASLPLHDSQELIVVNDDEVLVKLELFLTEDFISELLSMSRFVTVLEPKKLQDKIKIILNDILDKY</sequence>
<gene>
    <name evidence="3" type="ORF">GCM10010984_22620</name>
    <name evidence="4" type="ORF">SAMN05443634_104310</name>
</gene>